<dbReference type="Proteomes" id="UP001218638">
    <property type="component" value="Chromosome"/>
</dbReference>
<dbReference type="Gene3D" id="3.20.20.140">
    <property type="entry name" value="Metal-dependent hydrolases"/>
    <property type="match status" value="1"/>
</dbReference>
<dbReference type="PANTHER" id="PTHR43135:SF3">
    <property type="entry name" value="ALPHA-D-RIBOSE 1-METHYLPHOSPHONATE 5-TRIPHOSPHATE DIPHOSPHATASE"/>
    <property type="match status" value="1"/>
</dbReference>
<name>A0AAF0CMG1_9BACT</name>
<accession>A0AAF0CMG1</accession>
<feature type="signal peptide" evidence="1">
    <location>
        <begin position="1"/>
        <end position="31"/>
    </location>
</feature>
<dbReference type="RefSeq" id="WP_330932030.1">
    <property type="nucleotide sequence ID" value="NZ_CP119075.1"/>
</dbReference>
<feature type="chain" id="PRO_5042285797" evidence="1">
    <location>
        <begin position="32"/>
        <end position="454"/>
    </location>
</feature>
<evidence type="ECO:0000259" key="2">
    <source>
        <dbReference type="Pfam" id="PF01979"/>
    </source>
</evidence>
<evidence type="ECO:0000256" key="1">
    <source>
        <dbReference type="SAM" id="SignalP"/>
    </source>
</evidence>
<sequence length="454" mass="49246">MQAFRWGSFGARWRRLVLGALFMAGVGSAAAKVTALVGGQLIDGWGGAPVPHSVILIEGERISAVGTVDSLVVPAGAEIIDTRGMSLLPGLWDCHVHTALLGHADYAHWHGTYQPRFASEIMPAAARQLLQAGVTSAMDLGAPLADSIAVRDNIAAGKIPGPTLYVSGPFIQHAAPKGREHYRWGVSGAADARAKVGQLADAGVNVIKLIDQDQMTAAEVEAVIDEAHRRGLPVIAHAHRPEEIRRGLKYGVDRFEHTGLSTAPGYPEDVLTALKERTADMSRGLLFWCPTVEGFLNYEDNITNQLHIEDPAWEVEIPADIAADIRASLARPGWLPYYQITPVRSKTSATKIAQLMEAGVMPLIGTDSGIPMKFHNQSTWRELDAWVNRLGIDPMTAIRAATYWPAVSMKVDADYGTVSPGKYADIIAVKGDVMRYIDLLQRVDIVVKHGRRVK</sequence>
<evidence type="ECO:0000313" key="4">
    <source>
        <dbReference type="Proteomes" id="UP001218638"/>
    </source>
</evidence>
<dbReference type="SUPFAM" id="SSF51338">
    <property type="entry name" value="Composite domain of metallo-dependent hydrolases"/>
    <property type="match status" value="1"/>
</dbReference>
<dbReference type="InterPro" id="IPR051781">
    <property type="entry name" value="Metallo-dep_Hydrolase"/>
</dbReference>
<gene>
    <name evidence="3" type="ORF">PXH66_12915</name>
</gene>
<dbReference type="AlphaFoldDB" id="A0AAF0CMG1"/>
<feature type="domain" description="Amidohydrolase-related" evidence="2">
    <location>
        <begin position="87"/>
        <end position="452"/>
    </location>
</feature>
<dbReference type="GO" id="GO:0016810">
    <property type="term" value="F:hydrolase activity, acting on carbon-nitrogen (but not peptide) bonds"/>
    <property type="evidence" value="ECO:0007669"/>
    <property type="project" value="InterPro"/>
</dbReference>
<keyword evidence="1" id="KW-0732">Signal</keyword>
<dbReference type="InterPro" id="IPR006680">
    <property type="entry name" value="Amidohydro-rel"/>
</dbReference>
<dbReference type="PANTHER" id="PTHR43135">
    <property type="entry name" value="ALPHA-D-RIBOSE 1-METHYLPHOSPHONATE 5-TRIPHOSPHATE DIPHOSPHATASE"/>
    <property type="match status" value="1"/>
</dbReference>
<keyword evidence="4" id="KW-1185">Reference proteome</keyword>
<protein>
    <submittedName>
        <fullName evidence="3">Amidohydrolase family protein</fullName>
    </submittedName>
</protein>
<reference evidence="3" key="1">
    <citation type="submission" date="2023-03" db="EMBL/GenBank/DDBJ databases">
        <title>Lomoglobus Profundus gen. nov., sp. nov., a novel member of the phylum Verrucomicrobia, isolated from deep-marine sediment of South China Sea.</title>
        <authorList>
            <person name="Ahmad T."/>
            <person name="Ishaq S.E."/>
            <person name="Wang F."/>
        </authorList>
    </citation>
    <scope>NUCLEOTIDE SEQUENCE</scope>
    <source>
        <strain evidence="3">LMO-M01</strain>
    </source>
</reference>
<dbReference type="EMBL" id="CP119075">
    <property type="protein sequence ID" value="WED63231.1"/>
    <property type="molecule type" value="Genomic_DNA"/>
</dbReference>
<dbReference type="Pfam" id="PF01979">
    <property type="entry name" value="Amidohydro_1"/>
    <property type="match status" value="1"/>
</dbReference>
<dbReference type="InterPro" id="IPR032466">
    <property type="entry name" value="Metal_Hydrolase"/>
</dbReference>
<dbReference type="Gene3D" id="2.30.40.10">
    <property type="entry name" value="Urease, subunit C, domain 1"/>
    <property type="match status" value="1"/>
</dbReference>
<dbReference type="InterPro" id="IPR011059">
    <property type="entry name" value="Metal-dep_hydrolase_composite"/>
</dbReference>
<dbReference type="KEGG" id="slom:PXH66_12915"/>
<proteinExistence type="predicted"/>
<dbReference type="SUPFAM" id="SSF51556">
    <property type="entry name" value="Metallo-dependent hydrolases"/>
    <property type="match status" value="1"/>
</dbReference>
<organism evidence="3 4">
    <name type="scientific">Synoicihabitans lomoniglobus</name>
    <dbReference type="NCBI Taxonomy" id="2909285"/>
    <lineage>
        <taxon>Bacteria</taxon>
        <taxon>Pseudomonadati</taxon>
        <taxon>Verrucomicrobiota</taxon>
        <taxon>Opitutia</taxon>
        <taxon>Opitutales</taxon>
        <taxon>Opitutaceae</taxon>
        <taxon>Synoicihabitans</taxon>
    </lineage>
</organism>
<evidence type="ECO:0000313" key="3">
    <source>
        <dbReference type="EMBL" id="WED63231.1"/>
    </source>
</evidence>